<evidence type="ECO:0000313" key="2">
    <source>
        <dbReference type="Proteomes" id="UP000886998"/>
    </source>
</evidence>
<organism evidence="1 2">
    <name type="scientific">Trichonephila inaurata madagascariensis</name>
    <dbReference type="NCBI Taxonomy" id="2747483"/>
    <lineage>
        <taxon>Eukaryota</taxon>
        <taxon>Metazoa</taxon>
        <taxon>Ecdysozoa</taxon>
        <taxon>Arthropoda</taxon>
        <taxon>Chelicerata</taxon>
        <taxon>Arachnida</taxon>
        <taxon>Araneae</taxon>
        <taxon>Araneomorphae</taxon>
        <taxon>Entelegynae</taxon>
        <taxon>Araneoidea</taxon>
        <taxon>Nephilidae</taxon>
        <taxon>Trichonephila</taxon>
        <taxon>Trichonephila inaurata</taxon>
    </lineage>
</organism>
<reference evidence="1" key="1">
    <citation type="submission" date="2020-08" db="EMBL/GenBank/DDBJ databases">
        <title>Multicomponent nature underlies the extraordinary mechanical properties of spider dragline silk.</title>
        <authorList>
            <person name="Kono N."/>
            <person name="Nakamura H."/>
            <person name="Mori M."/>
            <person name="Yoshida Y."/>
            <person name="Ohtoshi R."/>
            <person name="Malay A.D."/>
            <person name="Moran D.A.P."/>
            <person name="Tomita M."/>
            <person name="Numata K."/>
            <person name="Arakawa K."/>
        </authorList>
    </citation>
    <scope>NUCLEOTIDE SEQUENCE</scope>
</reference>
<keyword evidence="2" id="KW-1185">Reference proteome</keyword>
<dbReference type="OrthoDB" id="6435734at2759"/>
<gene>
    <name evidence="1" type="primary">AVEN_273326_1</name>
    <name evidence="1" type="ORF">TNIN_127671</name>
</gene>
<accession>A0A8X6IY95</accession>
<evidence type="ECO:0000313" key="1">
    <source>
        <dbReference type="EMBL" id="GFS65943.1"/>
    </source>
</evidence>
<dbReference type="Proteomes" id="UP000886998">
    <property type="component" value="Unassembled WGS sequence"/>
</dbReference>
<comment type="caution">
    <text evidence="1">The sequence shown here is derived from an EMBL/GenBank/DDBJ whole genome shotgun (WGS) entry which is preliminary data.</text>
</comment>
<protein>
    <submittedName>
        <fullName evidence="1">WAP domain-containing protein</fullName>
    </submittedName>
</protein>
<sequence>MHVSRVRVARRRSCPSPQKKFFRKFAGAYPCSYSGKKSMLSLQMDFECFCSVQVPQPAPAFRVATLLLQPATATFTSPQFLRLRSAKNKIAAKNRVCPSLSPSGCLLGYLAECCNSDGCYGKLVCCHLSWKCTVSCVKPLKEHVGNFRPYNAPNNCPPSKSISKLFDVDGQNSRHNETRRGHFKVL</sequence>
<dbReference type="AlphaFoldDB" id="A0A8X6IY95"/>
<proteinExistence type="predicted"/>
<dbReference type="EMBL" id="BMAV01028214">
    <property type="protein sequence ID" value="GFS65943.1"/>
    <property type="molecule type" value="Genomic_DNA"/>
</dbReference>
<name>A0A8X6IY95_9ARAC</name>